<reference evidence="1" key="1">
    <citation type="submission" date="2020-05" db="EMBL/GenBank/DDBJ databases">
        <authorList>
            <consortium name="Genoscope - CEA"/>
            <person name="William W."/>
        </authorList>
    </citation>
    <scope>NUCLEOTIDE SEQUENCE [LARGE SCALE GENOMIC DNA]</scope>
    <source>
        <strain evidence="1">PCC 7821</strain>
    </source>
</reference>
<gene>
    <name evidence="1" type="ORF">PLAN_100325</name>
</gene>
<dbReference type="InterPro" id="IPR036116">
    <property type="entry name" value="FN3_sf"/>
</dbReference>
<dbReference type="EMBL" id="CZCZ02000005">
    <property type="protein sequence ID" value="CAC5340275.1"/>
    <property type="molecule type" value="Genomic_DNA"/>
</dbReference>
<accession>A0A6J7ZG18</accession>
<dbReference type="Proteomes" id="UP000196521">
    <property type="component" value="Unassembled WGS sequence"/>
</dbReference>
<name>A0A6J7ZG18_PLARU</name>
<dbReference type="RefSeq" id="WP_026797609.1">
    <property type="nucleotide sequence ID" value="NZ_LR812491.1"/>
</dbReference>
<dbReference type="SUPFAM" id="SSF49265">
    <property type="entry name" value="Fibronectin type III"/>
    <property type="match status" value="1"/>
</dbReference>
<evidence type="ECO:0000313" key="2">
    <source>
        <dbReference type="Proteomes" id="UP000196521"/>
    </source>
</evidence>
<dbReference type="AlphaFoldDB" id="A0A6J7ZG18"/>
<keyword evidence="2" id="KW-1185">Reference proteome</keyword>
<evidence type="ECO:0000313" key="1">
    <source>
        <dbReference type="EMBL" id="CAC5340275.1"/>
    </source>
</evidence>
<protein>
    <recommendedName>
        <fullName evidence="3">Fibronectin type-III domain-containing protein</fullName>
    </recommendedName>
</protein>
<organism evidence="1 2">
    <name type="scientific">Planktothrix rubescens CCAP 1459/22</name>
    <dbReference type="NCBI Taxonomy" id="329571"/>
    <lineage>
        <taxon>Bacteria</taxon>
        <taxon>Bacillati</taxon>
        <taxon>Cyanobacteriota</taxon>
        <taxon>Cyanophyceae</taxon>
        <taxon>Oscillatoriophycideae</taxon>
        <taxon>Oscillatoriales</taxon>
        <taxon>Microcoleaceae</taxon>
        <taxon>Planktothrix</taxon>
    </lineage>
</organism>
<comment type="caution">
    <text evidence="1">The sequence shown here is derived from an EMBL/GenBank/DDBJ whole genome shotgun (WGS) entry which is preliminary data.</text>
</comment>
<proteinExistence type="predicted"/>
<sequence>MTISWTPVEQATEYDVIILRDDNVQVLHQKVNTTSLKYTLQNVDIFHKLTATIYAYAEGYLPSPELSQTYHCGNSLG</sequence>
<evidence type="ECO:0008006" key="3">
    <source>
        <dbReference type="Google" id="ProtNLM"/>
    </source>
</evidence>